<keyword evidence="2" id="KW-1185">Reference proteome</keyword>
<sequence length="34" mass="3675">MAQLSNLPKPRTTHAKPSIGKAILCMGQIFTIAH</sequence>
<proteinExistence type="predicted"/>
<reference evidence="1 2" key="1">
    <citation type="journal article" date="2015" name="Stand. Genomic Sci.">
        <title>Genomic Encyclopedia of Bacterial and Archaeal Type Strains, Phase III: the genomes of soil and plant-associated and newly described type strains.</title>
        <authorList>
            <person name="Whitman W.B."/>
            <person name="Woyke T."/>
            <person name="Klenk H.P."/>
            <person name="Zhou Y."/>
            <person name="Lilburn T.G."/>
            <person name="Beck B.J."/>
            <person name="De Vos P."/>
            <person name="Vandamme P."/>
            <person name="Eisen J.A."/>
            <person name="Garrity G."/>
            <person name="Hugenholtz P."/>
            <person name="Kyrpides N.C."/>
        </authorList>
    </citation>
    <scope>NUCLEOTIDE SEQUENCE [LARGE SCALE GENOMIC DNA]</scope>
    <source>
        <strain evidence="1 2">CV53</strain>
    </source>
</reference>
<gene>
    <name evidence="1" type="ORF">EV146_104207</name>
</gene>
<comment type="caution">
    <text evidence="1">The sequence shown here is derived from an EMBL/GenBank/DDBJ whole genome shotgun (WGS) entry which is preliminary data.</text>
</comment>
<name>A0A4V2RDT9_9BACI</name>
<evidence type="ECO:0000313" key="2">
    <source>
        <dbReference type="Proteomes" id="UP000295689"/>
    </source>
</evidence>
<dbReference type="Proteomes" id="UP000295689">
    <property type="component" value="Unassembled WGS sequence"/>
</dbReference>
<dbReference type="AlphaFoldDB" id="A0A4V2RDT9"/>
<accession>A0A4V2RDT9</accession>
<evidence type="ECO:0000313" key="1">
    <source>
        <dbReference type="EMBL" id="TCN26100.1"/>
    </source>
</evidence>
<dbReference type="EMBL" id="SLVV01000004">
    <property type="protein sequence ID" value="TCN26100.1"/>
    <property type="molecule type" value="Genomic_DNA"/>
</dbReference>
<organism evidence="1 2">
    <name type="scientific">Mesobacillus foraminis</name>
    <dbReference type="NCBI Taxonomy" id="279826"/>
    <lineage>
        <taxon>Bacteria</taxon>
        <taxon>Bacillati</taxon>
        <taxon>Bacillota</taxon>
        <taxon>Bacilli</taxon>
        <taxon>Bacillales</taxon>
        <taxon>Bacillaceae</taxon>
        <taxon>Mesobacillus</taxon>
    </lineage>
</organism>
<protein>
    <submittedName>
        <fullName evidence="1">Uncharacterized protein</fullName>
    </submittedName>
</protein>